<dbReference type="InterPro" id="IPR005829">
    <property type="entry name" value="Sugar_transporter_CS"/>
</dbReference>
<evidence type="ECO:0000256" key="6">
    <source>
        <dbReference type="ARBA" id="ARBA00022989"/>
    </source>
</evidence>
<keyword evidence="3" id="KW-0813">Transport</keyword>
<dbReference type="CDD" id="cd17324">
    <property type="entry name" value="MFS_NepI_like"/>
    <property type="match status" value="1"/>
</dbReference>
<dbReference type="PANTHER" id="PTHR43271:SF2">
    <property type="entry name" value="BLL2771 PROTEIN"/>
    <property type="match status" value="1"/>
</dbReference>
<evidence type="ECO:0000256" key="1">
    <source>
        <dbReference type="ARBA" id="ARBA00004651"/>
    </source>
</evidence>
<feature type="transmembrane region" description="Helical" evidence="8">
    <location>
        <begin position="34"/>
        <end position="52"/>
    </location>
</feature>
<evidence type="ECO:0000256" key="3">
    <source>
        <dbReference type="ARBA" id="ARBA00022448"/>
    </source>
</evidence>
<reference evidence="10" key="2">
    <citation type="submission" date="2020-09" db="EMBL/GenBank/DDBJ databases">
        <authorList>
            <person name="Sun Q."/>
            <person name="Ohkuma M."/>
        </authorList>
    </citation>
    <scope>NUCLEOTIDE SEQUENCE</scope>
    <source>
        <strain evidence="10">JCM 14371</strain>
    </source>
</reference>
<evidence type="ECO:0000256" key="8">
    <source>
        <dbReference type="SAM" id="Phobius"/>
    </source>
</evidence>
<evidence type="ECO:0000313" key="10">
    <source>
        <dbReference type="EMBL" id="GGJ60268.1"/>
    </source>
</evidence>
<feature type="transmembrane region" description="Helical" evidence="8">
    <location>
        <begin position="64"/>
        <end position="87"/>
    </location>
</feature>
<dbReference type="SUPFAM" id="SSF103473">
    <property type="entry name" value="MFS general substrate transporter"/>
    <property type="match status" value="1"/>
</dbReference>
<dbReference type="Pfam" id="PF07690">
    <property type="entry name" value="MFS_1"/>
    <property type="match status" value="1"/>
</dbReference>
<accession>A0A917P3K6</accession>
<feature type="transmembrane region" description="Helical" evidence="8">
    <location>
        <begin position="232"/>
        <end position="254"/>
    </location>
</feature>
<keyword evidence="6 8" id="KW-1133">Transmembrane helix</keyword>
<proteinExistence type="inferred from homology"/>
<feature type="transmembrane region" description="Helical" evidence="8">
    <location>
        <begin position="199"/>
        <end position="226"/>
    </location>
</feature>
<dbReference type="InterPro" id="IPR011701">
    <property type="entry name" value="MFS"/>
</dbReference>
<evidence type="ECO:0000256" key="7">
    <source>
        <dbReference type="ARBA" id="ARBA00023136"/>
    </source>
</evidence>
<dbReference type="EMBL" id="BMOE01000001">
    <property type="protein sequence ID" value="GGJ60268.1"/>
    <property type="molecule type" value="Genomic_DNA"/>
</dbReference>
<protein>
    <submittedName>
        <fullName evidence="10">MFS transporter</fullName>
    </submittedName>
</protein>
<evidence type="ECO:0000256" key="2">
    <source>
        <dbReference type="ARBA" id="ARBA00008335"/>
    </source>
</evidence>
<feature type="transmembrane region" description="Helical" evidence="8">
    <location>
        <begin position="350"/>
        <end position="372"/>
    </location>
</feature>
<dbReference type="Proteomes" id="UP000635726">
    <property type="component" value="Unassembled WGS sequence"/>
</dbReference>
<feature type="transmembrane region" description="Helical" evidence="8">
    <location>
        <begin position="123"/>
        <end position="141"/>
    </location>
</feature>
<gene>
    <name evidence="10" type="ORF">GCM10008939_00020</name>
</gene>
<feature type="transmembrane region" description="Helical" evidence="8">
    <location>
        <begin position="266"/>
        <end position="283"/>
    </location>
</feature>
<keyword evidence="5 8" id="KW-0812">Transmembrane</keyword>
<feature type="transmembrane region" description="Helical" evidence="8">
    <location>
        <begin position="323"/>
        <end position="344"/>
    </location>
</feature>
<dbReference type="InterPro" id="IPR020846">
    <property type="entry name" value="MFS_dom"/>
</dbReference>
<dbReference type="PROSITE" id="PS00216">
    <property type="entry name" value="SUGAR_TRANSPORT_1"/>
    <property type="match status" value="1"/>
</dbReference>
<dbReference type="GO" id="GO:0022857">
    <property type="term" value="F:transmembrane transporter activity"/>
    <property type="evidence" value="ECO:0007669"/>
    <property type="project" value="InterPro"/>
</dbReference>
<comment type="caution">
    <text evidence="10">The sequence shown here is derived from an EMBL/GenBank/DDBJ whole genome shotgun (WGS) entry which is preliminary data.</text>
</comment>
<evidence type="ECO:0000259" key="9">
    <source>
        <dbReference type="PROSITE" id="PS50850"/>
    </source>
</evidence>
<dbReference type="Gene3D" id="1.20.1250.20">
    <property type="entry name" value="MFS general substrate transporter like domains"/>
    <property type="match status" value="1"/>
</dbReference>
<feature type="domain" description="Major facilitator superfamily (MFS) profile" evidence="9">
    <location>
        <begin position="1"/>
        <end position="376"/>
    </location>
</feature>
<dbReference type="PANTHER" id="PTHR43271">
    <property type="entry name" value="BLL2771 PROTEIN"/>
    <property type="match status" value="1"/>
</dbReference>
<dbReference type="GO" id="GO:0005886">
    <property type="term" value="C:plasma membrane"/>
    <property type="evidence" value="ECO:0007669"/>
    <property type="project" value="UniProtKB-SubCell"/>
</dbReference>
<reference evidence="10" key="1">
    <citation type="journal article" date="2014" name="Int. J. Syst. Evol. Microbiol.">
        <title>Complete genome sequence of Corynebacterium casei LMG S-19264T (=DSM 44701T), isolated from a smear-ripened cheese.</title>
        <authorList>
            <consortium name="US DOE Joint Genome Institute (JGI-PGF)"/>
            <person name="Walter F."/>
            <person name="Albersmeier A."/>
            <person name="Kalinowski J."/>
            <person name="Ruckert C."/>
        </authorList>
    </citation>
    <scope>NUCLEOTIDE SEQUENCE</scope>
    <source>
        <strain evidence="10">JCM 14371</strain>
    </source>
</reference>
<keyword evidence="4" id="KW-1003">Cell membrane</keyword>
<dbReference type="InterPro" id="IPR036259">
    <property type="entry name" value="MFS_trans_sf"/>
</dbReference>
<feature type="transmembrane region" description="Helical" evidence="8">
    <location>
        <begin position="153"/>
        <end position="178"/>
    </location>
</feature>
<name>A0A917P3K6_9DEIO</name>
<evidence type="ECO:0000313" key="11">
    <source>
        <dbReference type="Proteomes" id="UP000635726"/>
    </source>
</evidence>
<dbReference type="PROSITE" id="PS50850">
    <property type="entry name" value="MFS"/>
    <property type="match status" value="1"/>
</dbReference>
<organism evidence="10 11">
    <name type="scientific">Deinococcus aquiradiocola</name>
    <dbReference type="NCBI Taxonomy" id="393059"/>
    <lineage>
        <taxon>Bacteria</taxon>
        <taxon>Thermotogati</taxon>
        <taxon>Deinococcota</taxon>
        <taxon>Deinococci</taxon>
        <taxon>Deinococcales</taxon>
        <taxon>Deinococcaceae</taxon>
        <taxon>Deinococcus</taxon>
    </lineage>
</organism>
<dbReference type="AlphaFoldDB" id="A0A917P3K6"/>
<feature type="transmembrane region" description="Helical" evidence="8">
    <location>
        <begin position="93"/>
        <end position="111"/>
    </location>
</feature>
<comment type="similarity">
    <text evidence="2">Belongs to the major facilitator superfamily.</text>
</comment>
<evidence type="ECO:0000256" key="5">
    <source>
        <dbReference type="ARBA" id="ARBA00022692"/>
    </source>
</evidence>
<keyword evidence="7 8" id="KW-0472">Membrane</keyword>
<feature type="transmembrane region" description="Helical" evidence="8">
    <location>
        <begin position="289"/>
        <end position="311"/>
    </location>
</feature>
<comment type="subcellular location">
    <subcellularLocation>
        <location evidence="1">Cell membrane</location>
        <topology evidence="1">Multi-pass membrane protein</topology>
    </subcellularLocation>
</comment>
<keyword evidence="11" id="KW-1185">Reference proteome</keyword>
<sequence length="386" mass="39388">MLAALGTLVFLNVYAPQSLLPLLARDLNVSEVGAGSVVGATTLAIALVSPLSGAVSDALGRRRVILIAFLLLTLPALLATQAHTLAALDAARFLQGLVIPLVMVSCTAYAAEEYAGPGVARAITAYVTGTVLGGFAGRFLSGVTVDAVHDWRAAFWLLAATNLLGALLALALPASRHFRPVRDLRAVRADLTLHLHNRALLGTLAVGFVLLFTLVSAFTFVVLHLAAPPYRLSSAGTGGVFAVYLLGVVITPLASRLMAVRGSVRTFTVGVAFSLAGLGLTLLPSLPWIVVGLALASSGVFVGQAAALSAVQASVTRARSLATGLYNLAYYGGGAAATVIGGLAYARAGWAGAVACSAVALLLSLAVGLVTWRHAPGTPDGDPPAR</sequence>
<evidence type="ECO:0000256" key="4">
    <source>
        <dbReference type="ARBA" id="ARBA00022475"/>
    </source>
</evidence>